<accession>A0AAJ0U1L1</accession>
<organism evidence="1 2">
    <name type="scientific">Halochromatium glycolicum</name>
    <dbReference type="NCBI Taxonomy" id="85075"/>
    <lineage>
        <taxon>Bacteria</taxon>
        <taxon>Pseudomonadati</taxon>
        <taxon>Pseudomonadota</taxon>
        <taxon>Gammaproteobacteria</taxon>
        <taxon>Chromatiales</taxon>
        <taxon>Chromatiaceae</taxon>
        <taxon>Halochromatium</taxon>
    </lineage>
</organism>
<dbReference type="AlphaFoldDB" id="A0AAJ0U1L1"/>
<evidence type="ECO:0000313" key="1">
    <source>
        <dbReference type="EMBL" id="MBK1703583.1"/>
    </source>
</evidence>
<proteinExistence type="predicted"/>
<protein>
    <submittedName>
        <fullName evidence="1">Uncharacterized protein</fullName>
    </submittedName>
</protein>
<dbReference type="Proteomes" id="UP001296776">
    <property type="component" value="Unassembled WGS sequence"/>
</dbReference>
<dbReference type="EMBL" id="NRSJ01000004">
    <property type="protein sequence ID" value="MBK1703583.1"/>
    <property type="molecule type" value="Genomic_DNA"/>
</dbReference>
<reference evidence="1" key="1">
    <citation type="submission" date="2017-08" db="EMBL/GenBank/DDBJ databases">
        <authorList>
            <person name="Imhoff J.F."/>
            <person name="Rahn T."/>
            <person name="Kuenzel S."/>
            <person name="Neulinger S.C."/>
        </authorList>
    </citation>
    <scope>NUCLEOTIDE SEQUENCE</scope>
    <source>
        <strain evidence="1">DSM 11080</strain>
    </source>
</reference>
<evidence type="ECO:0000313" key="2">
    <source>
        <dbReference type="Proteomes" id="UP001296776"/>
    </source>
</evidence>
<gene>
    <name evidence="1" type="ORF">CKO40_03185</name>
</gene>
<comment type="caution">
    <text evidence="1">The sequence shown here is derived from an EMBL/GenBank/DDBJ whole genome shotgun (WGS) entry which is preliminary data.</text>
</comment>
<sequence length="73" mass="8291">MRVRRAVRAIVSRFSTMLSTGAVDEPWVARLHWRLLVAAQVLSKLDRLRFIGQAPERKDSIALQVEVSSQGEM</sequence>
<name>A0AAJ0U1L1_9GAMM</name>
<reference evidence="1" key="2">
    <citation type="journal article" date="2020" name="Microorganisms">
        <title>Osmotic Adaptation and Compatible Solute Biosynthesis of Phototrophic Bacteria as Revealed from Genome Analyses.</title>
        <authorList>
            <person name="Imhoff J.F."/>
            <person name="Rahn T."/>
            <person name="Kunzel S."/>
            <person name="Keller A."/>
            <person name="Neulinger S.C."/>
        </authorList>
    </citation>
    <scope>NUCLEOTIDE SEQUENCE</scope>
    <source>
        <strain evidence="1">DSM 11080</strain>
    </source>
</reference>
<keyword evidence="2" id="KW-1185">Reference proteome</keyword>